<dbReference type="PROSITE" id="PS50893">
    <property type="entry name" value="ABC_TRANSPORTER_2"/>
    <property type="match status" value="1"/>
</dbReference>
<dbReference type="GO" id="GO:0043190">
    <property type="term" value="C:ATP-binding cassette (ABC) transporter complex"/>
    <property type="evidence" value="ECO:0007669"/>
    <property type="project" value="InterPro"/>
</dbReference>
<dbReference type="GO" id="GO:0016887">
    <property type="term" value="F:ATP hydrolysis activity"/>
    <property type="evidence" value="ECO:0007669"/>
    <property type="project" value="InterPro"/>
</dbReference>
<dbReference type="NCBIfam" id="TIGR04406">
    <property type="entry name" value="LPS_export_lptB"/>
    <property type="match status" value="1"/>
</dbReference>
<dbReference type="Proteomes" id="UP000823661">
    <property type="component" value="Unassembled WGS sequence"/>
</dbReference>
<name>A0A9D9ESG2_9BACT</name>
<evidence type="ECO:0000259" key="4">
    <source>
        <dbReference type="PROSITE" id="PS50893"/>
    </source>
</evidence>
<dbReference type="GO" id="GO:0005524">
    <property type="term" value="F:ATP binding"/>
    <property type="evidence" value="ECO:0007669"/>
    <property type="project" value="UniProtKB-KW"/>
</dbReference>
<reference evidence="5" key="2">
    <citation type="journal article" date="2021" name="PeerJ">
        <title>Extensive microbial diversity within the chicken gut microbiome revealed by metagenomics and culture.</title>
        <authorList>
            <person name="Gilroy R."/>
            <person name="Ravi A."/>
            <person name="Getino M."/>
            <person name="Pursley I."/>
            <person name="Horton D.L."/>
            <person name="Alikhan N.F."/>
            <person name="Baker D."/>
            <person name="Gharbi K."/>
            <person name="Hall N."/>
            <person name="Watson M."/>
            <person name="Adriaenssens E.M."/>
            <person name="Foster-Nyarko E."/>
            <person name="Jarju S."/>
            <person name="Secka A."/>
            <person name="Antonio M."/>
            <person name="Oren A."/>
            <person name="Chaudhuri R.R."/>
            <person name="La Ragione R."/>
            <person name="Hildebrand F."/>
            <person name="Pallen M.J."/>
        </authorList>
    </citation>
    <scope>NUCLEOTIDE SEQUENCE</scope>
    <source>
        <strain evidence="5">B1-20833</strain>
    </source>
</reference>
<dbReference type="PANTHER" id="PTHR45772:SF10">
    <property type="entry name" value="LIPOPOLYSACCHARIDE EXPORT SYSTEM ATP-BINDING PROTEIN LPTB"/>
    <property type="match status" value="1"/>
</dbReference>
<keyword evidence="3 5" id="KW-0067">ATP-binding</keyword>
<proteinExistence type="predicted"/>
<evidence type="ECO:0000313" key="6">
    <source>
        <dbReference type="Proteomes" id="UP000823661"/>
    </source>
</evidence>
<dbReference type="InterPro" id="IPR003439">
    <property type="entry name" value="ABC_transporter-like_ATP-bd"/>
</dbReference>
<dbReference type="InterPro" id="IPR030921">
    <property type="entry name" value="LPS_export_LptB"/>
</dbReference>
<comment type="caution">
    <text evidence="5">The sequence shown here is derived from an EMBL/GenBank/DDBJ whole genome shotgun (WGS) entry which is preliminary data.</text>
</comment>
<evidence type="ECO:0000256" key="1">
    <source>
        <dbReference type="ARBA" id="ARBA00022448"/>
    </source>
</evidence>
<accession>A0A9D9ESG2</accession>
<feature type="domain" description="ABC transporter" evidence="4">
    <location>
        <begin position="3"/>
        <end position="235"/>
    </location>
</feature>
<organism evidence="5 6">
    <name type="scientific">Candidatus Cryptobacteroides intestinavium</name>
    <dbReference type="NCBI Taxonomy" id="2840766"/>
    <lineage>
        <taxon>Bacteria</taxon>
        <taxon>Pseudomonadati</taxon>
        <taxon>Bacteroidota</taxon>
        <taxon>Bacteroidia</taxon>
        <taxon>Bacteroidales</taxon>
        <taxon>Candidatus Cryptobacteroides</taxon>
    </lineage>
</organism>
<protein>
    <submittedName>
        <fullName evidence="5">LPS export ABC transporter ATP-binding protein</fullName>
    </submittedName>
</protein>
<keyword evidence="2" id="KW-0547">Nucleotide-binding</keyword>
<dbReference type="EMBL" id="JADIMI010000070">
    <property type="protein sequence ID" value="MBO8452728.1"/>
    <property type="molecule type" value="Genomic_DNA"/>
</dbReference>
<dbReference type="CDD" id="cd03218">
    <property type="entry name" value="ABC_YhbG"/>
    <property type="match status" value="1"/>
</dbReference>
<dbReference type="SUPFAM" id="SSF52540">
    <property type="entry name" value="P-loop containing nucleoside triphosphate hydrolases"/>
    <property type="match status" value="1"/>
</dbReference>
<evidence type="ECO:0000256" key="2">
    <source>
        <dbReference type="ARBA" id="ARBA00022741"/>
    </source>
</evidence>
<dbReference type="SMART" id="SM00382">
    <property type="entry name" value="AAA"/>
    <property type="match status" value="1"/>
</dbReference>
<keyword evidence="1" id="KW-0813">Transport</keyword>
<dbReference type="FunFam" id="3.40.50.300:FF:000151">
    <property type="entry name" value="Lipopolysaccharide ABC transporter ATP-binding protein"/>
    <property type="match status" value="1"/>
</dbReference>
<dbReference type="PANTHER" id="PTHR45772">
    <property type="entry name" value="CONSERVED COMPONENT OF ABC TRANSPORTER FOR NATURAL AMINO ACIDS-RELATED"/>
    <property type="match status" value="1"/>
</dbReference>
<dbReference type="Pfam" id="PF00005">
    <property type="entry name" value="ABC_tran"/>
    <property type="match status" value="1"/>
</dbReference>
<evidence type="ECO:0000313" key="5">
    <source>
        <dbReference type="EMBL" id="MBO8452728.1"/>
    </source>
</evidence>
<reference evidence="5" key="1">
    <citation type="submission" date="2020-10" db="EMBL/GenBank/DDBJ databases">
        <authorList>
            <person name="Gilroy R."/>
        </authorList>
    </citation>
    <scope>NUCLEOTIDE SEQUENCE</scope>
    <source>
        <strain evidence="5">B1-20833</strain>
    </source>
</reference>
<dbReference type="InterPro" id="IPR027417">
    <property type="entry name" value="P-loop_NTPase"/>
</dbReference>
<dbReference type="GO" id="GO:0055085">
    <property type="term" value="P:transmembrane transport"/>
    <property type="evidence" value="ECO:0007669"/>
    <property type="project" value="InterPro"/>
</dbReference>
<dbReference type="AlphaFoldDB" id="A0A9D9ESG2"/>
<gene>
    <name evidence="5" type="primary">lptB</name>
    <name evidence="5" type="ORF">IAC06_07590</name>
</gene>
<dbReference type="InterPro" id="IPR051120">
    <property type="entry name" value="ABC_AA/LPS_Transport"/>
</dbReference>
<sequence>MKLRCENLVKKYGPRTVVKGVSMEVEQGEIVGFLGPNGAGKTTSFYMITGLIVPNAGRIFLDDEEITSLPMYKRAQKGVGYLAQEASVFRRLSVEDNLMSVMEMSHYTKAQRKERLESLIDEFNLHKVRKSLGIQLSGGERRRCEIARALAIDPKFILLDEPFAGVDPIAVEDIQYIIAKLKYKNIGVIITDHNVGETLAIIDRAYLLYEGNILQSGTPEQLAADDEVRTKYLGSNFVLKRSDAFRRAEAEMARKKPDA</sequence>
<evidence type="ECO:0000256" key="3">
    <source>
        <dbReference type="ARBA" id="ARBA00022840"/>
    </source>
</evidence>
<dbReference type="Gene3D" id="3.40.50.300">
    <property type="entry name" value="P-loop containing nucleotide triphosphate hydrolases"/>
    <property type="match status" value="1"/>
</dbReference>
<dbReference type="InterPro" id="IPR003593">
    <property type="entry name" value="AAA+_ATPase"/>
</dbReference>